<sequence length="153" mass="16604">MQDASVGRLDPARARCGATSMMARTSDYVTFVMEQLAPIRELARSRFFGGVALTAGGLQFAMVMGNSLYFAVNDVTRPKYQKMGSDCFRYATKKGRVDVTRFYEVPGELLESPAQLMALATEAIGVAASYKNAVKVAPKVVPKKPTVARKPTA</sequence>
<evidence type="ECO:0000256" key="1">
    <source>
        <dbReference type="SAM" id="Phobius"/>
    </source>
</evidence>
<evidence type="ECO:0000259" key="2">
    <source>
        <dbReference type="Pfam" id="PF04993"/>
    </source>
</evidence>
<dbReference type="Gene3D" id="3.30.1460.30">
    <property type="entry name" value="YgaC/TfoX-N like chaperone"/>
    <property type="match status" value="1"/>
</dbReference>
<dbReference type="Proteomes" id="UP001595530">
    <property type="component" value="Unassembled WGS sequence"/>
</dbReference>
<protein>
    <submittedName>
        <fullName evidence="3">TfoX/Sxy family protein</fullName>
    </submittedName>
</protein>
<feature type="domain" description="TfoX N-terminal" evidence="2">
    <location>
        <begin position="34"/>
        <end position="125"/>
    </location>
</feature>
<accession>A0ABV7F160</accession>
<evidence type="ECO:0000313" key="3">
    <source>
        <dbReference type="EMBL" id="MFC3107725.1"/>
    </source>
</evidence>
<proteinExistence type="predicted"/>
<organism evidence="3 4">
    <name type="scientific">Undibacterium arcticum</name>
    <dbReference type="NCBI Taxonomy" id="1762892"/>
    <lineage>
        <taxon>Bacteria</taxon>
        <taxon>Pseudomonadati</taxon>
        <taxon>Pseudomonadota</taxon>
        <taxon>Betaproteobacteria</taxon>
        <taxon>Burkholderiales</taxon>
        <taxon>Oxalobacteraceae</taxon>
        <taxon>Undibacterium</taxon>
    </lineage>
</organism>
<dbReference type="Pfam" id="PF04993">
    <property type="entry name" value="TfoX_N"/>
    <property type="match status" value="1"/>
</dbReference>
<dbReference type="EMBL" id="JBHRTP010000018">
    <property type="protein sequence ID" value="MFC3107725.1"/>
    <property type="molecule type" value="Genomic_DNA"/>
</dbReference>
<name>A0ABV7F160_9BURK</name>
<keyword evidence="1" id="KW-1133">Transmembrane helix</keyword>
<keyword evidence="1" id="KW-0472">Membrane</keyword>
<reference evidence="4" key="1">
    <citation type="journal article" date="2019" name="Int. J. Syst. Evol. Microbiol.">
        <title>The Global Catalogue of Microorganisms (GCM) 10K type strain sequencing project: providing services to taxonomists for standard genome sequencing and annotation.</title>
        <authorList>
            <consortium name="The Broad Institute Genomics Platform"/>
            <consortium name="The Broad Institute Genome Sequencing Center for Infectious Disease"/>
            <person name="Wu L."/>
            <person name="Ma J."/>
        </authorList>
    </citation>
    <scope>NUCLEOTIDE SEQUENCE [LARGE SCALE GENOMIC DNA]</scope>
    <source>
        <strain evidence="4">KCTC 42986</strain>
    </source>
</reference>
<feature type="transmembrane region" description="Helical" evidence="1">
    <location>
        <begin position="47"/>
        <end position="72"/>
    </location>
</feature>
<dbReference type="SUPFAM" id="SSF159894">
    <property type="entry name" value="YgaC/TfoX-N like"/>
    <property type="match status" value="1"/>
</dbReference>
<keyword evidence="4" id="KW-1185">Reference proteome</keyword>
<comment type="caution">
    <text evidence="3">The sequence shown here is derived from an EMBL/GenBank/DDBJ whole genome shotgun (WGS) entry which is preliminary data.</text>
</comment>
<dbReference type="RefSeq" id="WP_390331237.1">
    <property type="nucleotide sequence ID" value="NZ_JBHRTP010000018.1"/>
</dbReference>
<keyword evidence="1" id="KW-0812">Transmembrane</keyword>
<evidence type="ECO:0000313" key="4">
    <source>
        <dbReference type="Proteomes" id="UP001595530"/>
    </source>
</evidence>
<gene>
    <name evidence="3" type="ORF">ACFOFO_07085</name>
</gene>
<dbReference type="InterPro" id="IPR007076">
    <property type="entry name" value="TfoX_N"/>
</dbReference>